<keyword evidence="2" id="KW-1185">Reference proteome</keyword>
<dbReference type="Proteomes" id="UP000319817">
    <property type="component" value="Chromosome"/>
</dbReference>
<dbReference type="Gene3D" id="3.40.50.150">
    <property type="entry name" value="Vaccinia Virus protein VP39"/>
    <property type="match status" value="1"/>
</dbReference>
<evidence type="ECO:0000313" key="2">
    <source>
        <dbReference type="Proteomes" id="UP000319817"/>
    </source>
</evidence>
<dbReference type="GO" id="GO:0008168">
    <property type="term" value="F:methyltransferase activity"/>
    <property type="evidence" value="ECO:0007669"/>
    <property type="project" value="UniProtKB-KW"/>
</dbReference>
<dbReference type="EMBL" id="CP036526">
    <property type="protein sequence ID" value="QDT08579.1"/>
    <property type="molecule type" value="Genomic_DNA"/>
</dbReference>
<sequence length="244" mass="27322">MAEPSLPTGMQTMSPAMAEMRAYPRYLYDQVAGCFGDRVWEIGVGYGTYTTWLREANKSVLATDIDAECLNAVAKRFAGDDQVTTAIVDLTDESTVKVQRKYLADSILCLNVLEHIQDDVQALMWIRENVAANAVMGLIVPAHQALFGRMDAEAGHFRRYTRKSLTSVFQQAGWQVDQTRYLNLLGAAGWWYHNRLRKDAGLNDRSVNHQMRGADRWLPRIASVTDPLTGWLAGLSVLAIARVK</sequence>
<evidence type="ECO:0000313" key="1">
    <source>
        <dbReference type="EMBL" id="QDT08579.1"/>
    </source>
</evidence>
<dbReference type="SUPFAM" id="SSF53335">
    <property type="entry name" value="S-adenosyl-L-methionine-dependent methyltransferases"/>
    <property type="match status" value="1"/>
</dbReference>
<accession>A0A517NN85</accession>
<dbReference type="Pfam" id="PF13489">
    <property type="entry name" value="Methyltransf_23"/>
    <property type="match status" value="1"/>
</dbReference>
<keyword evidence="1" id="KW-0808">Transferase</keyword>
<proteinExistence type="predicted"/>
<dbReference type="PANTHER" id="PTHR43861">
    <property type="entry name" value="TRANS-ACONITATE 2-METHYLTRANSFERASE-RELATED"/>
    <property type="match status" value="1"/>
</dbReference>
<dbReference type="AlphaFoldDB" id="A0A517NN85"/>
<keyword evidence="1" id="KW-0830">Ubiquinone</keyword>
<protein>
    <submittedName>
        <fullName evidence="1">Bifunctional 3-demethylubiquinone-9 3-methyltransferase/ 2-octaprenyl-6-hydroxy phenol methylase</fullName>
    </submittedName>
</protein>
<dbReference type="InterPro" id="IPR029063">
    <property type="entry name" value="SAM-dependent_MTases_sf"/>
</dbReference>
<keyword evidence="1" id="KW-0489">Methyltransferase</keyword>
<dbReference type="GO" id="GO:0032259">
    <property type="term" value="P:methylation"/>
    <property type="evidence" value="ECO:0007669"/>
    <property type="project" value="UniProtKB-KW"/>
</dbReference>
<reference evidence="1 2" key="1">
    <citation type="submission" date="2019-02" db="EMBL/GenBank/DDBJ databases">
        <title>Deep-cultivation of Planctomycetes and their phenomic and genomic characterization uncovers novel biology.</title>
        <authorList>
            <person name="Wiegand S."/>
            <person name="Jogler M."/>
            <person name="Boedeker C."/>
            <person name="Pinto D."/>
            <person name="Vollmers J."/>
            <person name="Rivas-Marin E."/>
            <person name="Kohn T."/>
            <person name="Peeters S.H."/>
            <person name="Heuer A."/>
            <person name="Rast P."/>
            <person name="Oberbeckmann S."/>
            <person name="Bunk B."/>
            <person name="Jeske O."/>
            <person name="Meyerdierks A."/>
            <person name="Storesund J.E."/>
            <person name="Kallscheuer N."/>
            <person name="Luecker S."/>
            <person name="Lage O.M."/>
            <person name="Pohl T."/>
            <person name="Merkel B.J."/>
            <person name="Hornburger P."/>
            <person name="Mueller R.-W."/>
            <person name="Bruemmer F."/>
            <person name="Labrenz M."/>
            <person name="Spormann A.M."/>
            <person name="Op den Camp H."/>
            <person name="Overmann J."/>
            <person name="Amann R."/>
            <person name="Jetten M.S.M."/>
            <person name="Mascher T."/>
            <person name="Medema M.H."/>
            <person name="Devos D.P."/>
            <person name="Kaster A.-K."/>
            <person name="Ovreas L."/>
            <person name="Rohde M."/>
            <person name="Galperin M.Y."/>
            <person name="Jogler C."/>
        </authorList>
    </citation>
    <scope>NUCLEOTIDE SEQUENCE [LARGE SCALE GENOMIC DNA]</scope>
    <source>
        <strain evidence="1 2">K23_9</strain>
    </source>
</reference>
<dbReference type="RefSeq" id="WP_419189584.1">
    <property type="nucleotide sequence ID" value="NZ_CP036526.1"/>
</dbReference>
<name>A0A517NN85_9BACT</name>
<organism evidence="1 2">
    <name type="scientific">Stieleria marina</name>
    <dbReference type="NCBI Taxonomy" id="1930275"/>
    <lineage>
        <taxon>Bacteria</taxon>
        <taxon>Pseudomonadati</taxon>
        <taxon>Planctomycetota</taxon>
        <taxon>Planctomycetia</taxon>
        <taxon>Pirellulales</taxon>
        <taxon>Pirellulaceae</taxon>
        <taxon>Stieleria</taxon>
    </lineage>
</organism>
<dbReference type="CDD" id="cd02440">
    <property type="entry name" value="AdoMet_MTases"/>
    <property type="match status" value="1"/>
</dbReference>
<gene>
    <name evidence="1" type="ORF">K239x_05190</name>
</gene>
<dbReference type="PANTHER" id="PTHR43861:SF6">
    <property type="entry name" value="METHYLTRANSFERASE TYPE 11"/>
    <property type="match status" value="1"/>
</dbReference>